<keyword evidence="2" id="KW-1185">Reference proteome</keyword>
<dbReference type="EMBL" id="BANX01000023">
    <property type="protein sequence ID" value="GAC69282.1"/>
    <property type="molecule type" value="Genomic_DNA"/>
</dbReference>
<comment type="caution">
    <text evidence="1">The sequence shown here is derived from an EMBL/GenBank/DDBJ whole genome shotgun (WGS) entry which is preliminary data.</text>
</comment>
<dbReference type="AlphaFoldDB" id="M0QPB3"/>
<organism evidence="1 2">
    <name type="scientific">Gordonia soli NBRC 108243</name>
    <dbReference type="NCBI Taxonomy" id="1223545"/>
    <lineage>
        <taxon>Bacteria</taxon>
        <taxon>Bacillati</taxon>
        <taxon>Actinomycetota</taxon>
        <taxon>Actinomycetes</taxon>
        <taxon>Mycobacteriales</taxon>
        <taxon>Gordoniaceae</taxon>
        <taxon>Gordonia</taxon>
    </lineage>
</organism>
<name>M0QPB3_9ACTN</name>
<reference evidence="1 2" key="1">
    <citation type="submission" date="2013-01" db="EMBL/GenBank/DDBJ databases">
        <title>Whole genome shotgun sequence of Gordonia soli NBRC 108243.</title>
        <authorList>
            <person name="Isaki-Nakamura S."/>
            <person name="Hosoyama A."/>
            <person name="Tsuchikane K."/>
            <person name="Ando Y."/>
            <person name="Baba S."/>
            <person name="Ohji S."/>
            <person name="Hamada M."/>
            <person name="Tamura T."/>
            <person name="Yamazoe A."/>
            <person name="Yamazaki S."/>
            <person name="Fujita N."/>
        </authorList>
    </citation>
    <scope>NUCLEOTIDE SEQUENCE [LARGE SCALE GENOMIC DNA]</scope>
    <source>
        <strain evidence="1 2">NBRC 108243</strain>
    </source>
</reference>
<dbReference type="RefSeq" id="WP_007622195.1">
    <property type="nucleotide sequence ID" value="NZ_BANX01000023.1"/>
</dbReference>
<evidence type="ECO:0000313" key="1">
    <source>
        <dbReference type="EMBL" id="GAC69282.1"/>
    </source>
</evidence>
<evidence type="ECO:0000313" key="2">
    <source>
        <dbReference type="Proteomes" id="UP000011666"/>
    </source>
</evidence>
<protein>
    <submittedName>
        <fullName evidence="1">Uncharacterized protein</fullName>
    </submittedName>
</protein>
<dbReference type="eggNOG" id="ENOG5030DS4">
    <property type="taxonomic scope" value="Bacteria"/>
</dbReference>
<proteinExistence type="predicted"/>
<accession>M0QPB3</accession>
<gene>
    <name evidence="1" type="ORF">GS4_23_00790</name>
</gene>
<sequence>MRLQATFHTSRRTQVLSSITGGLLGSRTRSSKMFPEEAERLVTPADLKRLHH</sequence>
<dbReference type="Proteomes" id="UP000011666">
    <property type="component" value="Unassembled WGS sequence"/>
</dbReference>